<comment type="caution">
    <text evidence="1">The sequence shown here is derived from an EMBL/GenBank/DDBJ whole genome shotgun (WGS) entry which is preliminary data.</text>
</comment>
<evidence type="ECO:0000313" key="2">
    <source>
        <dbReference type="Proteomes" id="UP001630127"/>
    </source>
</evidence>
<sequence length="103" mass="11976">MVSQVYSMFVVRISLKMIFLKQFEIFFLQGRVFLKLFEFTLEEQSGFVTGRTAADSVLLAQEVFPFLHKKVRGHNVAIKLDMMKAFDEVSLQFISLFLLNLAF</sequence>
<accession>A0ABD2YVD3</accession>
<dbReference type="Proteomes" id="UP001630127">
    <property type="component" value="Unassembled WGS sequence"/>
</dbReference>
<evidence type="ECO:0008006" key="3">
    <source>
        <dbReference type="Google" id="ProtNLM"/>
    </source>
</evidence>
<organism evidence="1 2">
    <name type="scientific">Cinchona calisaya</name>
    <dbReference type="NCBI Taxonomy" id="153742"/>
    <lineage>
        <taxon>Eukaryota</taxon>
        <taxon>Viridiplantae</taxon>
        <taxon>Streptophyta</taxon>
        <taxon>Embryophyta</taxon>
        <taxon>Tracheophyta</taxon>
        <taxon>Spermatophyta</taxon>
        <taxon>Magnoliopsida</taxon>
        <taxon>eudicotyledons</taxon>
        <taxon>Gunneridae</taxon>
        <taxon>Pentapetalae</taxon>
        <taxon>asterids</taxon>
        <taxon>lamiids</taxon>
        <taxon>Gentianales</taxon>
        <taxon>Rubiaceae</taxon>
        <taxon>Cinchonoideae</taxon>
        <taxon>Cinchoneae</taxon>
        <taxon>Cinchona</taxon>
    </lineage>
</organism>
<dbReference type="AlphaFoldDB" id="A0ABD2YVD3"/>
<dbReference type="EMBL" id="JBJUIK010000012">
    <property type="protein sequence ID" value="KAL3510105.1"/>
    <property type="molecule type" value="Genomic_DNA"/>
</dbReference>
<name>A0ABD2YVD3_9GENT</name>
<proteinExistence type="predicted"/>
<reference evidence="1 2" key="1">
    <citation type="submission" date="2024-11" db="EMBL/GenBank/DDBJ databases">
        <title>A near-complete genome assembly of Cinchona calisaya.</title>
        <authorList>
            <person name="Lian D.C."/>
            <person name="Zhao X.W."/>
            <person name="Wei L."/>
        </authorList>
    </citation>
    <scope>NUCLEOTIDE SEQUENCE [LARGE SCALE GENOMIC DNA]</scope>
    <source>
        <tissue evidence="1">Nenye</tissue>
    </source>
</reference>
<evidence type="ECO:0000313" key="1">
    <source>
        <dbReference type="EMBL" id="KAL3510105.1"/>
    </source>
</evidence>
<keyword evidence="2" id="KW-1185">Reference proteome</keyword>
<gene>
    <name evidence="1" type="ORF">ACH5RR_029506</name>
</gene>
<protein>
    <recommendedName>
        <fullName evidence="3">Reverse transcriptase domain-containing protein</fullName>
    </recommendedName>
</protein>